<dbReference type="Pfam" id="PF07388">
    <property type="entry name" value="A-2_8-polyST"/>
    <property type="match status" value="1"/>
</dbReference>
<proteinExistence type="predicted"/>
<protein>
    <submittedName>
        <fullName evidence="1">Uncharacterized protein</fullName>
    </submittedName>
</protein>
<reference evidence="1" key="1">
    <citation type="submission" date="2020-06" db="EMBL/GenBank/DDBJ databases">
        <title>Unique genomic features of the anaerobic methanotrophic archaea.</title>
        <authorList>
            <person name="Chadwick G.L."/>
            <person name="Skennerton C.T."/>
            <person name="Laso-Perez R."/>
            <person name="Leu A.O."/>
            <person name="Speth D.R."/>
            <person name="Yu H."/>
            <person name="Morgan-Lang C."/>
            <person name="Hatzenpichler R."/>
            <person name="Goudeau D."/>
            <person name="Malmstrom R."/>
            <person name="Brazelton W.J."/>
            <person name="Woyke T."/>
            <person name="Hallam S.J."/>
            <person name="Tyson G.W."/>
            <person name="Wegener G."/>
            <person name="Boetius A."/>
            <person name="Orphan V."/>
        </authorList>
    </citation>
    <scope>NUCLEOTIDE SEQUENCE</scope>
</reference>
<sequence length="410" mass="48419">MRRTDEFTLDRFLLQQMSEKDIDFVAWATSHWHAIGVDAFIYDLSQRENKKLRGVITILPHPKDGFLINEADFICKNFTEVEFCFLDVSQKNQKFTIFRVIKFIKNEFDILLATKNIRNKNKNKKEIYIVSVITPSIYFIRHFRNRYLANKYHPIFVLIDEGLNIYMSPKIWNIVRRYDKQKTRRTLLEGIKLNILNLEVKVLESIVLNYIDIENRFVFNKERFELIPNMHIVESYKKTLDVRKKNHKGKKSEFVAMILTGPFSEYGQVSLEYEINLISRLIEILDRKSFDIIIKPHPREYEGKYVAITRKYNVEIMQNRFPVEDIFPTLNPSCVIGYTSTALLNARFLYNIPAISMINILLEISDDEMLNVSGNDFKKLTNNMSNVFHINGLEEIEDILDDIKTKNKTS</sequence>
<dbReference type="Gene3D" id="3.40.50.11110">
    <property type="entry name" value="Sialyltransferase, C-terminal GT-B Rossman nucleotide-binding domain"/>
    <property type="match status" value="1"/>
</dbReference>
<dbReference type="InterPro" id="IPR010866">
    <property type="entry name" value="A-2_8-polyST"/>
</dbReference>
<accession>A0A7G9Z2J2</accession>
<gene>
    <name evidence="1" type="ORF">ILIMKHIM_00005</name>
</gene>
<dbReference type="AlphaFoldDB" id="A0A7G9Z2J2"/>
<name>A0A7G9Z2J2_9EURY</name>
<dbReference type="EMBL" id="MT631582">
    <property type="protein sequence ID" value="QNO54476.1"/>
    <property type="molecule type" value="Genomic_DNA"/>
</dbReference>
<organism evidence="1">
    <name type="scientific">Candidatus Methanophaga sp. ANME-1 ERB7</name>
    <dbReference type="NCBI Taxonomy" id="2759913"/>
    <lineage>
        <taxon>Archaea</taxon>
        <taxon>Methanobacteriati</taxon>
        <taxon>Methanobacteriota</taxon>
        <taxon>Stenosarchaea group</taxon>
        <taxon>Methanomicrobia</taxon>
        <taxon>Candidatus Methanophagales</taxon>
        <taxon>Candidatus Methanophagaceae</taxon>
        <taxon>Candidatus Methanophaga</taxon>
    </lineage>
</organism>
<evidence type="ECO:0000313" key="1">
    <source>
        <dbReference type="EMBL" id="QNO54476.1"/>
    </source>
</evidence>